<dbReference type="Pfam" id="PF14085">
    <property type="entry name" value="DUF4265"/>
    <property type="match status" value="1"/>
</dbReference>
<reference evidence="1" key="1">
    <citation type="submission" date="2022-03" db="EMBL/GenBank/DDBJ databases">
        <title>Streptomyces 7R015 and 7R016 isolated from Barleria lupulina in Thailand.</title>
        <authorList>
            <person name="Kanchanasin P."/>
            <person name="Phongsopitanun W."/>
            <person name="Tanasupawat S."/>
        </authorList>
    </citation>
    <scope>NUCLEOTIDE SEQUENCE</scope>
    <source>
        <strain evidence="1">7R015</strain>
    </source>
</reference>
<accession>A0ABS9XZB5</accession>
<dbReference type="RefSeq" id="WP_242760902.1">
    <property type="nucleotide sequence ID" value="NZ_JALDAY010000001.1"/>
</dbReference>
<comment type="caution">
    <text evidence="1">The sequence shown here is derived from an EMBL/GenBank/DDBJ whole genome shotgun (WGS) entry which is preliminary data.</text>
</comment>
<organism evidence="1 2">
    <name type="scientific">Streptomyces cylindrosporus</name>
    <dbReference type="NCBI Taxonomy" id="2927583"/>
    <lineage>
        <taxon>Bacteria</taxon>
        <taxon>Bacillati</taxon>
        <taxon>Actinomycetota</taxon>
        <taxon>Actinomycetes</taxon>
        <taxon>Kitasatosporales</taxon>
        <taxon>Streptomycetaceae</taxon>
        <taxon>Streptomyces</taxon>
    </lineage>
</organism>
<proteinExistence type="predicted"/>
<dbReference type="InterPro" id="IPR025361">
    <property type="entry name" value="DUF4265"/>
</dbReference>
<gene>
    <name evidence="1" type="ORF">MQP27_04240</name>
</gene>
<protein>
    <submittedName>
        <fullName evidence="1">DUF4265 domain-containing protein</fullName>
    </submittedName>
</protein>
<evidence type="ECO:0000313" key="2">
    <source>
        <dbReference type="Proteomes" id="UP001165269"/>
    </source>
</evidence>
<keyword evidence="2" id="KW-1185">Reference proteome</keyword>
<sequence length="143" mass="15325">MTHVYVSLERDEDGYPPFDEEEIDATEMGGGRFRIEGVPVFVYGLAVGDVVKVARVRGDDRLWVTEVVEQAGHWTSRVVPKDPAALDDVASLFQELGCRAHATPFGLVAVDVPASAPAGPVLALLDQGAAAGRWHFDLGVGPE</sequence>
<evidence type="ECO:0000313" key="1">
    <source>
        <dbReference type="EMBL" id="MCI3270321.1"/>
    </source>
</evidence>
<dbReference type="Proteomes" id="UP001165269">
    <property type="component" value="Unassembled WGS sequence"/>
</dbReference>
<name>A0ABS9XZB5_9ACTN</name>
<dbReference type="EMBL" id="JALDAY010000001">
    <property type="protein sequence ID" value="MCI3270321.1"/>
    <property type="molecule type" value="Genomic_DNA"/>
</dbReference>